<keyword evidence="3" id="KW-1185">Reference proteome</keyword>
<sequence>MDKKQIQMMVCPECNGKLDYDKNKKELICDNCKVAFPVKDGIPVMLIDEARQLDKD</sequence>
<dbReference type="GO" id="GO:0016301">
    <property type="term" value="F:kinase activity"/>
    <property type="evidence" value="ECO:0007669"/>
    <property type="project" value="UniProtKB-KW"/>
</dbReference>
<proteinExistence type="inferred from homology"/>
<evidence type="ECO:0000313" key="2">
    <source>
        <dbReference type="EMBL" id="RDH83977.1"/>
    </source>
</evidence>
<evidence type="ECO:0000256" key="1">
    <source>
        <dbReference type="HAMAP-Rule" id="MF_01187"/>
    </source>
</evidence>
<comment type="similarity">
    <text evidence="1">Belongs to the UPF0434 family.</text>
</comment>
<dbReference type="GO" id="GO:0005829">
    <property type="term" value="C:cytosol"/>
    <property type="evidence" value="ECO:0007669"/>
    <property type="project" value="TreeGrafter"/>
</dbReference>
<dbReference type="InterPro" id="IPR005651">
    <property type="entry name" value="Trm112-like"/>
</dbReference>
<dbReference type="HAMAP" id="MF_01187">
    <property type="entry name" value="UPF0434"/>
    <property type="match status" value="1"/>
</dbReference>
<organism evidence="2 3">
    <name type="scientific">endosymbiont of Galathealinum brachiosum</name>
    <dbReference type="NCBI Taxonomy" id="2200906"/>
    <lineage>
        <taxon>Bacteria</taxon>
        <taxon>Pseudomonadati</taxon>
        <taxon>Pseudomonadota</taxon>
        <taxon>Gammaproteobacteria</taxon>
        <taxon>sulfur-oxidizing symbionts</taxon>
    </lineage>
</organism>
<dbReference type="Pfam" id="PF03966">
    <property type="entry name" value="Trm112p"/>
    <property type="match status" value="1"/>
</dbReference>
<dbReference type="PANTHER" id="PTHR33505:SF4">
    <property type="entry name" value="PROTEIN PREY, MITOCHONDRIAL"/>
    <property type="match status" value="1"/>
</dbReference>
<comment type="caution">
    <text evidence="2">The sequence shown here is derived from an EMBL/GenBank/DDBJ whole genome shotgun (WGS) entry which is preliminary data.</text>
</comment>
<accession>A0A370DI53</accession>
<dbReference type="SUPFAM" id="SSF158997">
    <property type="entry name" value="Trm112p-like"/>
    <property type="match status" value="1"/>
</dbReference>
<evidence type="ECO:0000313" key="3">
    <source>
        <dbReference type="Proteomes" id="UP000254266"/>
    </source>
</evidence>
<dbReference type="EMBL" id="QFXC01000008">
    <property type="protein sequence ID" value="RDH83977.1"/>
    <property type="molecule type" value="Genomic_DNA"/>
</dbReference>
<gene>
    <name evidence="2" type="ORF">DIZ80_07530</name>
</gene>
<protein>
    <recommendedName>
        <fullName evidence="1">UPF0434 protein DIZ80_07530</fullName>
    </recommendedName>
</protein>
<reference evidence="2 3" key="1">
    <citation type="journal article" date="2018" name="ISME J.">
        <title>Endosymbiont genomes yield clues of tubeworm success.</title>
        <authorList>
            <person name="Li Y."/>
            <person name="Liles M.R."/>
            <person name="Halanych K.M."/>
        </authorList>
    </citation>
    <scope>NUCLEOTIDE SEQUENCE [LARGE SCALE GENOMIC DNA]</scope>
    <source>
        <strain evidence="2">A1464</strain>
    </source>
</reference>
<dbReference type="PANTHER" id="PTHR33505">
    <property type="entry name" value="ZGC:162634"/>
    <property type="match status" value="1"/>
</dbReference>
<dbReference type="AlphaFoldDB" id="A0A370DI53"/>
<dbReference type="Gene3D" id="2.20.25.10">
    <property type="match status" value="1"/>
</dbReference>
<dbReference type="Proteomes" id="UP000254266">
    <property type="component" value="Unassembled WGS sequence"/>
</dbReference>
<dbReference type="FunFam" id="2.20.25.10:FF:000002">
    <property type="entry name" value="UPF0434 protein YcaR"/>
    <property type="match status" value="1"/>
</dbReference>
<name>A0A370DI53_9GAMM</name>